<accession>A0A2R8BCA0</accession>
<gene>
    <name evidence="1" type="ORF">ASD8599_01436</name>
</gene>
<organism evidence="1 2">
    <name type="scientific">Ascidiaceihabitans donghaensis</name>
    <dbReference type="NCBI Taxonomy" id="1510460"/>
    <lineage>
        <taxon>Bacteria</taxon>
        <taxon>Pseudomonadati</taxon>
        <taxon>Pseudomonadota</taxon>
        <taxon>Alphaproteobacteria</taxon>
        <taxon>Rhodobacterales</taxon>
        <taxon>Paracoccaceae</taxon>
        <taxon>Ascidiaceihabitans</taxon>
    </lineage>
</organism>
<dbReference type="Proteomes" id="UP000244880">
    <property type="component" value="Unassembled WGS sequence"/>
</dbReference>
<name>A0A2R8BCA0_9RHOB</name>
<reference evidence="1 2" key="1">
    <citation type="submission" date="2018-03" db="EMBL/GenBank/DDBJ databases">
        <authorList>
            <person name="Keele B.F."/>
        </authorList>
    </citation>
    <scope>NUCLEOTIDE SEQUENCE [LARGE SCALE GENOMIC DNA]</scope>
    <source>
        <strain evidence="1 2">CECT 8599</strain>
    </source>
</reference>
<protein>
    <submittedName>
        <fullName evidence="1">Uncharacterized protein</fullName>
    </submittedName>
</protein>
<sequence length="251" mass="26523">MKPKPFFVGYFPIPKALRMFLLCAALFVVTLMAAMGFVMGAVQDDPGPGAYRFDYGRQTVTGVVELTPYPLLHVTQGNDRIKAGDTLMMSAGGKAGVDARAVSLDGQMAQVSGVVLERGSLNMLQLRGGRNGMQAAKGTSRAPAPVDEGRWKLTGEICDGKCVAGSMRPGRGLAHKACANLCLLGGVPPVFVSSQPVLDSEFLLITGPDNTPLPPAAYDAVAQFISVEGHITRRGSLLVFAIDTDTLELVQ</sequence>
<evidence type="ECO:0000313" key="2">
    <source>
        <dbReference type="Proteomes" id="UP000244880"/>
    </source>
</evidence>
<dbReference type="EMBL" id="OMOR01000001">
    <property type="protein sequence ID" value="SPH20697.1"/>
    <property type="molecule type" value="Genomic_DNA"/>
</dbReference>
<keyword evidence="2" id="KW-1185">Reference proteome</keyword>
<dbReference type="RefSeq" id="WP_245925956.1">
    <property type="nucleotide sequence ID" value="NZ_OMOR01000001.1"/>
</dbReference>
<proteinExistence type="predicted"/>
<evidence type="ECO:0000313" key="1">
    <source>
        <dbReference type="EMBL" id="SPH20697.1"/>
    </source>
</evidence>
<dbReference type="AlphaFoldDB" id="A0A2R8BCA0"/>